<dbReference type="eggNOG" id="COG0515">
    <property type="taxonomic scope" value="Bacteria"/>
</dbReference>
<feature type="domain" description="PASTA" evidence="11">
    <location>
        <begin position="610"/>
        <end position="673"/>
    </location>
</feature>
<keyword evidence="13" id="KW-1185">Reference proteome</keyword>
<feature type="compositionally biased region" description="Polar residues" evidence="9">
    <location>
        <begin position="651"/>
        <end position="673"/>
    </location>
</feature>
<dbReference type="EC" id="2.7.11.1" evidence="1"/>
<comment type="catalytic activity">
    <reaction evidence="8">
        <text>L-seryl-[protein] + ATP = O-phospho-L-seryl-[protein] + ADP + H(+)</text>
        <dbReference type="Rhea" id="RHEA:17989"/>
        <dbReference type="Rhea" id="RHEA-COMP:9863"/>
        <dbReference type="Rhea" id="RHEA-COMP:11604"/>
        <dbReference type="ChEBI" id="CHEBI:15378"/>
        <dbReference type="ChEBI" id="CHEBI:29999"/>
        <dbReference type="ChEBI" id="CHEBI:30616"/>
        <dbReference type="ChEBI" id="CHEBI:83421"/>
        <dbReference type="ChEBI" id="CHEBI:456216"/>
        <dbReference type="EC" id="2.7.11.1"/>
    </reaction>
</comment>
<dbReference type="NCBIfam" id="NF033483">
    <property type="entry name" value="PknB_PASTA_kin"/>
    <property type="match status" value="1"/>
</dbReference>
<dbReference type="Gene3D" id="1.10.510.10">
    <property type="entry name" value="Transferase(Phosphotransferase) domain 1"/>
    <property type="match status" value="1"/>
</dbReference>
<comment type="catalytic activity">
    <reaction evidence="7">
        <text>L-threonyl-[protein] + ATP = O-phospho-L-threonyl-[protein] + ADP + H(+)</text>
        <dbReference type="Rhea" id="RHEA:46608"/>
        <dbReference type="Rhea" id="RHEA-COMP:11060"/>
        <dbReference type="Rhea" id="RHEA-COMP:11605"/>
        <dbReference type="ChEBI" id="CHEBI:15378"/>
        <dbReference type="ChEBI" id="CHEBI:30013"/>
        <dbReference type="ChEBI" id="CHEBI:30616"/>
        <dbReference type="ChEBI" id="CHEBI:61977"/>
        <dbReference type="ChEBI" id="CHEBI:456216"/>
        <dbReference type="EC" id="2.7.11.1"/>
    </reaction>
</comment>
<dbReference type="SMART" id="SM00220">
    <property type="entry name" value="S_TKc"/>
    <property type="match status" value="1"/>
</dbReference>
<keyword evidence="5" id="KW-0418">Kinase</keyword>
<dbReference type="CDD" id="cd14014">
    <property type="entry name" value="STKc_PknB_like"/>
    <property type="match status" value="1"/>
</dbReference>
<name>A0A075JH56_9MICO</name>
<evidence type="ECO:0000259" key="11">
    <source>
        <dbReference type="PROSITE" id="PS51178"/>
    </source>
</evidence>
<keyword evidence="6" id="KW-0067">ATP-binding</keyword>
<evidence type="ECO:0000259" key="10">
    <source>
        <dbReference type="PROSITE" id="PS50011"/>
    </source>
</evidence>
<dbReference type="GeneID" id="41840763"/>
<keyword evidence="4" id="KW-0547">Nucleotide-binding</keyword>
<evidence type="ECO:0000256" key="1">
    <source>
        <dbReference type="ARBA" id="ARBA00012513"/>
    </source>
</evidence>
<evidence type="ECO:0000313" key="12">
    <source>
        <dbReference type="EMBL" id="AIF40597.1"/>
    </source>
</evidence>
<dbReference type="PANTHER" id="PTHR43289">
    <property type="entry name" value="MITOGEN-ACTIVATED PROTEIN KINASE KINASE KINASE 20-RELATED"/>
    <property type="match status" value="1"/>
</dbReference>
<accession>A0A075JH56</accession>
<dbReference type="KEGG" id="dni:HX89_06195"/>
<feature type="region of interest" description="Disordered" evidence="9">
    <location>
        <begin position="650"/>
        <end position="673"/>
    </location>
</feature>
<dbReference type="SMART" id="SM00740">
    <property type="entry name" value="PASTA"/>
    <property type="match status" value="4"/>
</dbReference>
<gene>
    <name evidence="12" type="ORF">HX89_06195</name>
</gene>
<keyword evidence="2" id="KW-0723">Serine/threonine-protein kinase</keyword>
<dbReference type="SUPFAM" id="SSF56112">
    <property type="entry name" value="Protein kinase-like (PK-like)"/>
    <property type="match status" value="1"/>
</dbReference>
<dbReference type="RefSeq" id="WP_038567814.1">
    <property type="nucleotide sequence ID" value="NZ_CP008889.1"/>
</dbReference>
<dbReference type="PANTHER" id="PTHR43289:SF34">
    <property type="entry name" value="SERINE_THREONINE-PROTEIN KINASE YBDM-RELATED"/>
    <property type="match status" value="1"/>
</dbReference>
<feature type="domain" description="Protein kinase" evidence="10">
    <location>
        <begin position="18"/>
        <end position="279"/>
    </location>
</feature>
<feature type="domain" description="PASTA" evidence="11">
    <location>
        <begin position="476"/>
        <end position="542"/>
    </location>
</feature>
<feature type="region of interest" description="Disordered" evidence="9">
    <location>
        <begin position="573"/>
        <end position="598"/>
    </location>
</feature>
<dbReference type="InterPro" id="IPR005543">
    <property type="entry name" value="PASTA_dom"/>
</dbReference>
<feature type="domain" description="PASTA" evidence="11">
    <location>
        <begin position="411"/>
        <end position="475"/>
    </location>
</feature>
<dbReference type="Gene3D" id="3.30.10.20">
    <property type="match status" value="4"/>
</dbReference>
<dbReference type="Pfam" id="PF03793">
    <property type="entry name" value="PASTA"/>
    <property type="match status" value="4"/>
</dbReference>
<dbReference type="FunFam" id="3.30.200.20:FF:000035">
    <property type="entry name" value="Serine/threonine protein kinase Stk1"/>
    <property type="match status" value="1"/>
</dbReference>
<evidence type="ECO:0000256" key="3">
    <source>
        <dbReference type="ARBA" id="ARBA00022679"/>
    </source>
</evidence>
<dbReference type="HOGENOM" id="CLU_000288_135_2_11"/>
<evidence type="ECO:0000256" key="9">
    <source>
        <dbReference type="SAM" id="MobiDB-lite"/>
    </source>
</evidence>
<organism evidence="12 13">
    <name type="scientific">Dermacoccus nishinomiyaensis</name>
    <dbReference type="NCBI Taxonomy" id="1274"/>
    <lineage>
        <taxon>Bacteria</taxon>
        <taxon>Bacillati</taxon>
        <taxon>Actinomycetota</taxon>
        <taxon>Actinomycetes</taxon>
        <taxon>Micrococcales</taxon>
        <taxon>Dermacoccaceae</taxon>
        <taxon>Dermacoccus</taxon>
    </lineage>
</organism>
<dbReference type="eggNOG" id="COG2815">
    <property type="taxonomic scope" value="Bacteria"/>
</dbReference>
<evidence type="ECO:0000256" key="8">
    <source>
        <dbReference type="ARBA" id="ARBA00048679"/>
    </source>
</evidence>
<dbReference type="InterPro" id="IPR011009">
    <property type="entry name" value="Kinase-like_dom_sf"/>
</dbReference>
<keyword evidence="3" id="KW-0808">Transferase</keyword>
<proteinExistence type="predicted"/>
<evidence type="ECO:0000256" key="6">
    <source>
        <dbReference type="ARBA" id="ARBA00022840"/>
    </source>
</evidence>
<dbReference type="PROSITE" id="PS51178">
    <property type="entry name" value="PASTA"/>
    <property type="match status" value="4"/>
</dbReference>
<dbReference type="InterPro" id="IPR000719">
    <property type="entry name" value="Prot_kinase_dom"/>
</dbReference>
<dbReference type="CDD" id="cd06577">
    <property type="entry name" value="PASTA_pknB"/>
    <property type="match status" value="4"/>
</dbReference>
<dbReference type="GO" id="GO:0004674">
    <property type="term" value="F:protein serine/threonine kinase activity"/>
    <property type="evidence" value="ECO:0007669"/>
    <property type="project" value="UniProtKB-KW"/>
</dbReference>
<dbReference type="Gene3D" id="3.30.200.20">
    <property type="entry name" value="Phosphorylase Kinase, domain 1"/>
    <property type="match status" value="1"/>
</dbReference>
<evidence type="ECO:0000256" key="7">
    <source>
        <dbReference type="ARBA" id="ARBA00047899"/>
    </source>
</evidence>
<evidence type="ECO:0000313" key="13">
    <source>
        <dbReference type="Proteomes" id="UP000027986"/>
    </source>
</evidence>
<dbReference type="GO" id="GO:0005524">
    <property type="term" value="F:ATP binding"/>
    <property type="evidence" value="ECO:0007669"/>
    <property type="project" value="UniProtKB-KW"/>
</dbReference>
<dbReference type="OrthoDB" id="9762169at2"/>
<dbReference type="InterPro" id="IPR008271">
    <property type="entry name" value="Ser/Thr_kinase_AS"/>
</dbReference>
<evidence type="ECO:0000256" key="4">
    <source>
        <dbReference type="ARBA" id="ARBA00022741"/>
    </source>
</evidence>
<dbReference type="Pfam" id="PF00069">
    <property type="entry name" value="Pkinase"/>
    <property type="match status" value="1"/>
</dbReference>
<dbReference type="EMBL" id="CP008889">
    <property type="protein sequence ID" value="AIF40597.1"/>
    <property type="molecule type" value="Genomic_DNA"/>
</dbReference>
<dbReference type="PROSITE" id="PS00108">
    <property type="entry name" value="PROTEIN_KINASE_ST"/>
    <property type="match status" value="1"/>
</dbReference>
<evidence type="ECO:0000256" key="2">
    <source>
        <dbReference type="ARBA" id="ARBA00022527"/>
    </source>
</evidence>
<evidence type="ECO:0000256" key="5">
    <source>
        <dbReference type="ARBA" id="ARBA00022777"/>
    </source>
</evidence>
<feature type="region of interest" description="Disordered" evidence="9">
    <location>
        <begin position="325"/>
        <end position="352"/>
    </location>
</feature>
<feature type="domain" description="PASTA" evidence="11">
    <location>
        <begin position="543"/>
        <end position="609"/>
    </location>
</feature>
<dbReference type="PROSITE" id="PS50011">
    <property type="entry name" value="PROTEIN_KINASE_DOM"/>
    <property type="match status" value="1"/>
</dbReference>
<sequence>MEPIQADPLIGQLIERRYQVRSHLADGGMGRVYVAHDTRLERDVAFKVLRADLARDPAFVTRFQREARAAARLSHPHVVAVHDQGRDGDVVFLAMELVDGVTMRDVINRGGRPTGELLALFEQVLDGLGAAHHAGLVHRDIKPENILISSRGVVKIADFGLARAVSSARSSVSADNEMLIGTASYLAPEQVEPARFGHSGPRGDVYASALVLAEMLTGRRSFDGDSPVQVAYRHVHEAPHPPSSADASLAPLDAWFTRATSKMPADRPADATASAHELHAARARLTPEALGHPAPPAAHVTAPTAQLDVPAASPDAYRVEGTIAPGAIPATGQDGGRPTGAPTGPQGADEGRNAALRPAHTHVIPATTTQTLGATPAGGPRRRRRWPWVAAAVTAIAAGGLALALTVGPLTSTDIPEVNARPQGEAISTLRSAGFDTRVTLADSDSVPAGRVISTSPEQGSSHRHGTDVTLVVSNGPKMVDVPAVAGLQRDKAEAKLKSEGFGHVTHTERHDVREAGTVLSVSPAAGAHIRHDTTVTLVVSSGPEEFHLPDVAKQTQENATTRLQEHGLTVTTREEFSPDVPSGSVIGTDPTSGTQVKTGDTITLRVSKGVEMADVPDVTGMKAAEARSRLEDAGFHVDGASWLDELLGSTVGSQTPTGGSRTPKGSSVTLSF</sequence>
<dbReference type="AlphaFoldDB" id="A0A075JH56"/>
<protein>
    <recommendedName>
        <fullName evidence="1">non-specific serine/threonine protein kinase</fullName>
        <ecNumber evidence="1">2.7.11.1</ecNumber>
    </recommendedName>
</protein>
<reference evidence="12 13" key="1">
    <citation type="submission" date="2014-07" db="EMBL/GenBank/DDBJ databases">
        <title>Genome Sequencing of Dermacoccus nishinomiyaensis.</title>
        <authorList>
            <person name="Hong K.W."/>
            <person name="Chan K.G."/>
        </authorList>
    </citation>
    <scope>NUCLEOTIDE SEQUENCE [LARGE SCALE GENOMIC DNA]</scope>
    <source>
        <strain evidence="12 13">M25</strain>
    </source>
</reference>
<dbReference type="Proteomes" id="UP000027986">
    <property type="component" value="Chromosome"/>
</dbReference>